<protein>
    <recommendedName>
        <fullName evidence="12">Cysteine protease</fullName>
        <ecNumber evidence="12">3.4.22.-</ecNumber>
    </recommendedName>
</protein>
<dbReference type="Pfam" id="PF03416">
    <property type="entry name" value="Peptidase_C54"/>
    <property type="match status" value="1"/>
</dbReference>
<evidence type="ECO:0000256" key="13">
    <source>
        <dbReference type="SAM" id="MobiDB-lite"/>
    </source>
</evidence>
<evidence type="ECO:0000256" key="2">
    <source>
        <dbReference type="ARBA" id="ARBA00010958"/>
    </source>
</evidence>
<dbReference type="GO" id="GO:0034727">
    <property type="term" value="P:piecemeal microautophagy of the nucleus"/>
    <property type="evidence" value="ECO:0007669"/>
    <property type="project" value="TreeGrafter"/>
</dbReference>
<dbReference type="PANTHER" id="PTHR22624:SF36">
    <property type="entry name" value="CYSTEINE PROTEASE ATG4D"/>
    <property type="match status" value="1"/>
</dbReference>
<organism evidence="15 16">
    <name type="scientific">Esox lucius</name>
    <name type="common">Northern pike</name>
    <dbReference type="NCBI Taxonomy" id="8010"/>
    <lineage>
        <taxon>Eukaryota</taxon>
        <taxon>Metazoa</taxon>
        <taxon>Chordata</taxon>
        <taxon>Craniata</taxon>
        <taxon>Vertebrata</taxon>
        <taxon>Euteleostomi</taxon>
        <taxon>Actinopterygii</taxon>
        <taxon>Neopterygii</taxon>
        <taxon>Teleostei</taxon>
        <taxon>Protacanthopterygii</taxon>
        <taxon>Esociformes</taxon>
        <taxon>Esocidae</taxon>
        <taxon>Esox</taxon>
    </lineage>
</organism>
<evidence type="ECO:0000256" key="3">
    <source>
        <dbReference type="ARBA" id="ARBA00022448"/>
    </source>
</evidence>
<feature type="compositionally biased region" description="Low complexity" evidence="13">
    <location>
        <begin position="524"/>
        <end position="538"/>
    </location>
</feature>
<dbReference type="GeneTree" id="ENSGT00530000063000"/>
<dbReference type="SUPFAM" id="SSF54001">
    <property type="entry name" value="Cysteine proteinases"/>
    <property type="match status" value="1"/>
</dbReference>
<dbReference type="InterPro" id="IPR005078">
    <property type="entry name" value="Peptidase_C54"/>
</dbReference>
<reference evidence="15" key="3">
    <citation type="submission" date="2025-09" db="UniProtKB">
        <authorList>
            <consortium name="Ensembl"/>
        </authorList>
    </citation>
    <scope>IDENTIFICATION</scope>
</reference>
<dbReference type="GO" id="GO:0035973">
    <property type="term" value="P:aggrephagy"/>
    <property type="evidence" value="ECO:0007669"/>
    <property type="project" value="TreeGrafter"/>
</dbReference>
<evidence type="ECO:0000313" key="16">
    <source>
        <dbReference type="Proteomes" id="UP000265140"/>
    </source>
</evidence>
<keyword evidence="7" id="KW-0788">Thiol protease</keyword>
<dbReference type="EC" id="3.4.22.-" evidence="12"/>
<dbReference type="PANTHER" id="PTHR22624">
    <property type="entry name" value="CYSTEINE PROTEASE ATG4"/>
    <property type="match status" value="1"/>
</dbReference>
<dbReference type="GO" id="GO:0015031">
    <property type="term" value="P:protein transport"/>
    <property type="evidence" value="ECO:0007669"/>
    <property type="project" value="UniProtKB-KW"/>
</dbReference>
<comment type="subcellular location">
    <subcellularLocation>
        <location evidence="1 12">Cytoplasm</location>
    </subcellularLocation>
</comment>
<feature type="region of interest" description="Disordered" evidence="13">
    <location>
        <begin position="195"/>
        <end position="248"/>
    </location>
</feature>
<evidence type="ECO:0000256" key="11">
    <source>
        <dbReference type="ARBA" id="ARBA00029362"/>
    </source>
</evidence>
<dbReference type="GO" id="GO:0005737">
    <property type="term" value="C:cytoplasm"/>
    <property type="evidence" value="ECO:0007669"/>
    <property type="project" value="UniProtKB-SubCell"/>
</dbReference>
<dbReference type="GO" id="GO:0000045">
    <property type="term" value="P:autophagosome assembly"/>
    <property type="evidence" value="ECO:0007669"/>
    <property type="project" value="TreeGrafter"/>
</dbReference>
<dbReference type="AlphaFoldDB" id="A0AAY5KC34"/>
<keyword evidence="16" id="KW-1185">Reference proteome</keyword>
<sequence length="562" mass="61298">MNSVSPSAAQYVGGVVASVVGQDNTLQGKVIRGPMQASPVDPGGGGSFGNQQGPHLGGVRAMDANTAGEPDEVDKLKAKLMSAWNNVKYGWSVKSKTTFNKNSPVTVMGHSYVLNCEDEVERFRLAFVSRLWLTYRREFPQLDGSAWTTDCGWGCMLRSGQMLLAQGLLVHLLPRDWSWPSAQEFADVDFEALRPRSPSRAGGVPIPSFGYSSSPRTPTMPQKTPMPGDTALKRGQKTRPEAGRHSQSEPLHRRLVAWFGDVPPAPFGLHQLVELGRSSGKKAGDWYGPSVVAHILQKAVAQTSEVQNLVVYVAQDCTGEFKQDVCCQIKGEVGWIGEVSRPPFPVSLCLFPTVYKGDVVCLCDQSLTRGMSVPEPSGSDWTSVIILVPVRLGGESLNPSYIQCVKNILRLKCCIGIIGGKPKHSLFFIGCQDDQLLYLDPHYCQAVVDVTQGNFPLESFHCSSPRKMPFSRMDPSCTIGFYARTKKDFETLCGDVSEALSSSKEKYPIFTFVEGQGPDYGLASQSSSHLHSDTSPSPAHILPTGKLNKSNNRGSLDEFVFL</sequence>
<evidence type="ECO:0000256" key="1">
    <source>
        <dbReference type="ARBA" id="ARBA00004496"/>
    </source>
</evidence>
<name>A0AAY5KC34_ESOLU</name>
<evidence type="ECO:0000256" key="5">
    <source>
        <dbReference type="ARBA" id="ARBA00022670"/>
    </source>
</evidence>
<evidence type="ECO:0000256" key="12">
    <source>
        <dbReference type="RuleBase" id="RU363115"/>
    </source>
</evidence>
<accession>A0AAY5KC34</accession>
<evidence type="ECO:0000256" key="4">
    <source>
        <dbReference type="ARBA" id="ARBA00022490"/>
    </source>
</evidence>
<feature type="domain" description="Peptidase C54 catalytic" evidence="14">
    <location>
        <begin position="121"/>
        <end position="493"/>
    </location>
</feature>
<evidence type="ECO:0000256" key="10">
    <source>
        <dbReference type="ARBA" id="ARBA00029289"/>
    </source>
</evidence>
<feature type="compositionally biased region" description="Basic and acidic residues" evidence="13">
    <location>
        <begin position="238"/>
        <end position="248"/>
    </location>
</feature>
<dbReference type="Ensembl" id="ENSELUT00000087955.1">
    <property type="protein sequence ID" value="ENSELUP00000085785.1"/>
    <property type="gene ID" value="ENSELUG00000023164.3"/>
</dbReference>
<reference evidence="15 16" key="1">
    <citation type="submission" date="2020-02" db="EMBL/GenBank/DDBJ databases">
        <title>Esox lucius (northern pike) genome, fEsoLuc1, primary haplotype.</title>
        <authorList>
            <person name="Myers G."/>
            <person name="Karagic N."/>
            <person name="Meyer A."/>
            <person name="Pippel M."/>
            <person name="Reichard M."/>
            <person name="Winkler S."/>
            <person name="Tracey A."/>
            <person name="Sims Y."/>
            <person name="Howe K."/>
            <person name="Rhie A."/>
            <person name="Formenti G."/>
            <person name="Durbin R."/>
            <person name="Fedrigo O."/>
            <person name="Jarvis E.D."/>
        </authorList>
    </citation>
    <scope>NUCLEOTIDE SEQUENCE [LARGE SCALE GENOMIC DNA]</scope>
</reference>
<dbReference type="InterPro" id="IPR046792">
    <property type="entry name" value="Peptidase_C54_cat"/>
</dbReference>
<dbReference type="GO" id="GO:0019786">
    <property type="term" value="F:protein-phosphatidylethanolamide deconjugating activity"/>
    <property type="evidence" value="ECO:0007669"/>
    <property type="project" value="InterPro"/>
</dbReference>
<keyword evidence="8 12" id="KW-0653">Protein transport</keyword>
<keyword evidence="5 12" id="KW-0645">Protease</keyword>
<comment type="catalytic activity">
    <reaction evidence="10">
        <text>[protein]-C-terminal L-amino acid-glycyl-phosphatidylserine + H2O = [protein]-C-terminal L-amino acid-glycine + a 1,2-diacyl-sn-glycero-3-phospho-L-serine</text>
        <dbReference type="Rhea" id="RHEA:67576"/>
        <dbReference type="Rhea" id="RHEA-COMP:17324"/>
        <dbReference type="Rhea" id="RHEA-COMP:17326"/>
        <dbReference type="ChEBI" id="CHEBI:15377"/>
        <dbReference type="ChEBI" id="CHEBI:57262"/>
        <dbReference type="ChEBI" id="CHEBI:172940"/>
        <dbReference type="ChEBI" id="CHEBI:172942"/>
    </reaction>
    <physiologicalReaction direction="left-to-right" evidence="10">
        <dbReference type="Rhea" id="RHEA:67577"/>
    </physiologicalReaction>
</comment>
<evidence type="ECO:0000256" key="6">
    <source>
        <dbReference type="ARBA" id="ARBA00022801"/>
    </source>
</evidence>
<evidence type="ECO:0000256" key="8">
    <source>
        <dbReference type="ARBA" id="ARBA00022927"/>
    </source>
</evidence>
<proteinExistence type="inferred from homology"/>
<dbReference type="GO" id="GO:0004197">
    <property type="term" value="F:cysteine-type endopeptidase activity"/>
    <property type="evidence" value="ECO:0007669"/>
    <property type="project" value="TreeGrafter"/>
</dbReference>
<comment type="similarity">
    <text evidence="2 12">Belongs to the peptidase C54 family.</text>
</comment>
<dbReference type="Proteomes" id="UP000265140">
    <property type="component" value="Chromosome 9"/>
</dbReference>
<evidence type="ECO:0000259" key="14">
    <source>
        <dbReference type="Pfam" id="PF03416"/>
    </source>
</evidence>
<dbReference type="InterPro" id="IPR038765">
    <property type="entry name" value="Papain-like_cys_pep_sf"/>
</dbReference>
<reference evidence="15" key="2">
    <citation type="submission" date="2025-08" db="UniProtKB">
        <authorList>
            <consortium name="Ensembl"/>
        </authorList>
    </citation>
    <scope>IDENTIFICATION</scope>
</reference>
<feature type="region of interest" description="Disordered" evidence="13">
    <location>
        <begin position="523"/>
        <end position="549"/>
    </location>
</feature>
<evidence type="ECO:0000256" key="7">
    <source>
        <dbReference type="ARBA" id="ARBA00022807"/>
    </source>
</evidence>
<keyword evidence="3" id="KW-0813">Transport</keyword>
<keyword evidence="4 12" id="KW-0963">Cytoplasm</keyword>
<comment type="catalytic activity">
    <reaction evidence="11">
        <text>[protein]-C-terminal L-amino acid-glycyl-phosphatidylethanolamide + H2O = [protein]-C-terminal L-amino acid-glycine + a 1,2-diacyl-sn-glycero-3-phosphoethanolamine</text>
        <dbReference type="Rhea" id="RHEA:67548"/>
        <dbReference type="Rhea" id="RHEA-COMP:17323"/>
        <dbReference type="Rhea" id="RHEA-COMP:17324"/>
        <dbReference type="ChEBI" id="CHEBI:15377"/>
        <dbReference type="ChEBI" id="CHEBI:64612"/>
        <dbReference type="ChEBI" id="CHEBI:172940"/>
        <dbReference type="ChEBI" id="CHEBI:172941"/>
    </reaction>
    <physiologicalReaction direction="left-to-right" evidence="11">
        <dbReference type="Rhea" id="RHEA:67549"/>
    </physiologicalReaction>
</comment>
<evidence type="ECO:0000256" key="9">
    <source>
        <dbReference type="ARBA" id="ARBA00023006"/>
    </source>
</evidence>
<evidence type="ECO:0000313" key="15">
    <source>
        <dbReference type="Ensembl" id="ENSELUP00000085785.1"/>
    </source>
</evidence>
<keyword evidence="9 12" id="KW-0072">Autophagy</keyword>
<dbReference type="GO" id="GO:0016485">
    <property type="term" value="P:protein processing"/>
    <property type="evidence" value="ECO:0007669"/>
    <property type="project" value="TreeGrafter"/>
</dbReference>
<feature type="compositionally biased region" description="Polar residues" evidence="13">
    <location>
        <begin position="210"/>
        <end position="222"/>
    </location>
</feature>
<comment type="function">
    <text evidence="12">Cysteine protease that plays a key role in autophagy by mediating both proteolytic activation and delipidation of ATG8 family proteins.</text>
</comment>
<keyword evidence="6 12" id="KW-0378">Hydrolase</keyword>
<dbReference type="GO" id="GO:0000423">
    <property type="term" value="P:mitophagy"/>
    <property type="evidence" value="ECO:0007669"/>
    <property type="project" value="TreeGrafter"/>
</dbReference>